<reference evidence="4 5" key="1">
    <citation type="submission" date="2019-03" db="EMBL/GenBank/DDBJ databases">
        <title>Muricauda SCR12 sp.nov, a marine bacterium isolated from Pacific Ocean:the Okinawa trough.</title>
        <authorList>
            <person name="Liu L."/>
        </authorList>
    </citation>
    <scope>NUCLEOTIDE SEQUENCE [LARGE SCALE GENOMIC DNA]</scope>
    <source>
        <strain evidence="4 5">SCR12</strain>
    </source>
</reference>
<keyword evidence="5" id="KW-1185">Reference proteome</keyword>
<gene>
    <name evidence="4" type="ORF">EZV76_13640</name>
</gene>
<dbReference type="Gene3D" id="3.40.50.170">
    <property type="entry name" value="Formyl transferase, N-terminal domain"/>
    <property type="match status" value="1"/>
</dbReference>
<dbReference type="SUPFAM" id="SSF75005">
    <property type="entry name" value="Arabinanase/levansucrase/invertase"/>
    <property type="match status" value="1"/>
</dbReference>
<dbReference type="OrthoDB" id="3771157at2"/>
<protein>
    <recommendedName>
        <fullName evidence="3">Glucosamine inositolphosphorylceramide transferase 1 N-terminal domain-containing protein</fullName>
    </recommendedName>
</protein>
<evidence type="ECO:0000256" key="2">
    <source>
        <dbReference type="ARBA" id="ARBA00023277"/>
    </source>
</evidence>
<keyword evidence="2" id="KW-0119">Carbohydrate metabolism</keyword>
<evidence type="ECO:0000259" key="3">
    <source>
        <dbReference type="Pfam" id="PF24793"/>
    </source>
</evidence>
<keyword evidence="1" id="KW-0624">Polysaccharide degradation</keyword>
<dbReference type="PANTHER" id="PTHR43772:SF2">
    <property type="entry name" value="PUTATIVE (AFU_ORTHOLOGUE AFUA_2G04480)-RELATED"/>
    <property type="match status" value="1"/>
</dbReference>
<dbReference type="Gene3D" id="2.115.10.20">
    <property type="entry name" value="Glycosyl hydrolase domain, family 43"/>
    <property type="match status" value="1"/>
</dbReference>
<proteinExistence type="predicted"/>
<dbReference type="InterPro" id="IPR036477">
    <property type="entry name" value="Formyl_transf_N_sf"/>
</dbReference>
<dbReference type="RefSeq" id="WP_136567126.1">
    <property type="nucleotide sequence ID" value="NZ_SNTZ01000009.1"/>
</dbReference>
<dbReference type="Pfam" id="PF24793">
    <property type="entry name" value="GINT1_N"/>
    <property type="match status" value="1"/>
</dbReference>
<dbReference type="SUPFAM" id="SSF53328">
    <property type="entry name" value="Formyltransferase"/>
    <property type="match status" value="1"/>
</dbReference>
<dbReference type="AlphaFoldDB" id="A0A4S8RVW4"/>
<dbReference type="InterPro" id="IPR056442">
    <property type="entry name" value="GINT1_N"/>
</dbReference>
<name>A0A4S8RVW4_9FLAO</name>
<dbReference type="GO" id="GO:0045493">
    <property type="term" value="P:xylan catabolic process"/>
    <property type="evidence" value="ECO:0007669"/>
    <property type="project" value="UniProtKB-KW"/>
</dbReference>
<dbReference type="InterPro" id="IPR023296">
    <property type="entry name" value="Glyco_hydro_beta-prop_sf"/>
</dbReference>
<accession>A0A4S8RVW4</accession>
<dbReference type="PANTHER" id="PTHR43772">
    <property type="entry name" value="ENDO-1,4-BETA-XYLANASE"/>
    <property type="match status" value="1"/>
</dbReference>
<evidence type="ECO:0000313" key="5">
    <source>
        <dbReference type="Proteomes" id="UP000310406"/>
    </source>
</evidence>
<evidence type="ECO:0000313" key="4">
    <source>
        <dbReference type="EMBL" id="THV58124.1"/>
    </source>
</evidence>
<evidence type="ECO:0000256" key="1">
    <source>
        <dbReference type="ARBA" id="ARBA00022651"/>
    </source>
</evidence>
<dbReference type="EMBL" id="SNTZ01000009">
    <property type="protein sequence ID" value="THV58124.1"/>
    <property type="molecule type" value="Genomic_DNA"/>
</dbReference>
<dbReference type="Proteomes" id="UP000310406">
    <property type="component" value="Unassembled WGS sequence"/>
</dbReference>
<sequence>MKQKLKIGVLIDQYQISSWENSILQELVNSPYAEITVLVKKKVGKTTQDTFSQKLKKYGRVFLYEQYMKLEQRLISLSPDAFEPKDIRETLSVPELTVETTETAFSDRVVEEDIAKIKDYKLDVFLRFGFRILRGNILKCSKYGVWSYHHGDNNVNRGGPAGVWEVIKGWDETGVILQILTEDLDGGVKLFESYSSTDKSSIQRNRNNYYWKAKSFIPRKLKELYEMGEKDFFKSVSPLNNKPSIYYNELFITPGNFTMVKYITKRVWHTIKEKIRELFVLDQWILLYKFEKQDKISQSFFRFKRLVPPRDRFWADPFIAVKDNKYFVFLEEYIYKKGKGVISVIELNEKGMVGDCQLVLETDYHLSYPFLFEDGDKIYMIPESADNNTVELYECEEFPLKWKLKKVLLDNISAYDATIFQYDGKYWMFANVRTNEGASTWDELFLFYADGLFDEWKEHPMNPVVSDVKKARPAGNVIEYQGNLYRPGQNCAKRYGHGMTLSKITKLTETEYEEMEEQSIYPNWEKDLLATHTLNSKSRLTIIDAMIKRNRF</sequence>
<dbReference type="InterPro" id="IPR052176">
    <property type="entry name" value="Glycosyl_Hydrlase_43_Enz"/>
</dbReference>
<organism evidence="4 5">
    <name type="scientific">Flagellimonas alvinocaridis</name>
    <dbReference type="NCBI Taxonomy" id="2530200"/>
    <lineage>
        <taxon>Bacteria</taxon>
        <taxon>Pseudomonadati</taxon>
        <taxon>Bacteroidota</taxon>
        <taxon>Flavobacteriia</taxon>
        <taxon>Flavobacteriales</taxon>
        <taxon>Flavobacteriaceae</taxon>
        <taxon>Flagellimonas</taxon>
    </lineage>
</organism>
<feature type="domain" description="Glucosamine inositolphosphorylceramide transferase 1 N-terminal" evidence="3">
    <location>
        <begin position="312"/>
        <end position="519"/>
    </location>
</feature>
<keyword evidence="1" id="KW-0858">Xylan degradation</keyword>
<comment type="caution">
    <text evidence="4">The sequence shown here is derived from an EMBL/GenBank/DDBJ whole genome shotgun (WGS) entry which is preliminary data.</text>
</comment>